<evidence type="ECO:0008006" key="3">
    <source>
        <dbReference type="Google" id="ProtNLM"/>
    </source>
</evidence>
<evidence type="ECO:0000313" key="2">
    <source>
        <dbReference type="Proteomes" id="UP001352263"/>
    </source>
</evidence>
<proteinExistence type="predicted"/>
<dbReference type="RefSeq" id="WP_326509459.1">
    <property type="nucleotide sequence ID" value="NZ_JAWIIV010000036.1"/>
</dbReference>
<accession>A0ABU6JGK7</accession>
<name>A0ABU6JGK7_9BURK</name>
<reference evidence="1 2" key="1">
    <citation type="submission" date="2023-10" db="EMBL/GenBank/DDBJ databases">
        <title>Noviherbaspirillum sp. CPCC 100848 genome assembly.</title>
        <authorList>
            <person name="Li X.Y."/>
            <person name="Fang X.M."/>
        </authorList>
    </citation>
    <scope>NUCLEOTIDE SEQUENCE [LARGE SCALE GENOMIC DNA]</scope>
    <source>
        <strain evidence="1 2">CPCC 100848</strain>
    </source>
</reference>
<protein>
    <recommendedName>
        <fullName evidence="3">Transmembrane protein</fullName>
    </recommendedName>
</protein>
<organism evidence="1 2">
    <name type="scientific">Noviherbaspirillum album</name>
    <dbReference type="NCBI Taxonomy" id="3080276"/>
    <lineage>
        <taxon>Bacteria</taxon>
        <taxon>Pseudomonadati</taxon>
        <taxon>Pseudomonadota</taxon>
        <taxon>Betaproteobacteria</taxon>
        <taxon>Burkholderiales</taxon>
        <taxon>Oxalobacteraceae</taxon>
        <taxon>Noviherbaspirillum</taxon>
    </lineage>
</organism>
<gene>
    <name evidence="1" type="ORF">RY831_26940</name>
</gene>
<keyword evidence="2" id="KW-1185">Reference proteome</keyword>
<dbReference type="Proteomes" id="UP001352263">
    <property type="component" value="Unassembled WGS sequence"/>
</dbReference>
<comment type="caution">
    <text evidence="1">The sequence shown here is derived from an EMBL/GenBank/DDBJ whole genome shotgun (WGS) entry which is preliminary data.</text>
</comment>
<evidence type="ECO:0000313" key="1">
    <source>
        <dbReference type="EMBL" id="MEC4722801.1"/>
    </source>
</evidence>
<dbReference type="EMBL" id="JAWIIV010000036">
    <property type="protein sequence ID" value="MEC4722801.1"/>
    <property type="molecule type" value="Genomic_DNA"/>
</dbReference>
<sequence length="580" mass="64235">MTSTRKDRYRARQQKLTVLREHRDETAQYCVPLPEKKNGEISTHPIHDTLDQFTEAHRSLITAATTPVSVSSADANALILDIRSRWDHQQMDVLVRSCRNSVLSSVVGPFGLGSFVALLDKDGGPVDTVHNARAGVYATDEEKQKYANLEAYDSTLYHKHEDYIAQNRINSDKLAKGTLVDQYSNTVFDPAARKDEQSKPNLDHTYAAANIHADPGRVLAELNGPDLANQMSNLNATNASVNKSKRARTAEEFSDYLESTADRRELRIRELQQTERTLTDQERKELTKLEKLGQCDPEEIIRAERSAKADIDQRINTSYYGGKKFLGQLAQTSVKEAGKMGLQQAFGLLLVEFFSASFDEISDAYKHGFRDSLKGERFFDALRVRLSRVSSRVAAKWKDALLAFRDGALSGFLSNLVTVLMNMLFTTAKRTVRVIREGILSIIKAVKVALFPPEGMREGEAADAAMKLIATGAVVSLGVLAEEAVEKSIALFLNSTVPLLAPYASTVSAVIVGAMTGIASALVVFGLDSLDIFGVNERKQHEDVMRSLDQLIIECDRNLTSSYDVEMNRNGVILARLQGQ</sequence>